<gene>
    <name evidence="12" type="primary">LOC121101223</name>
</gene>
<evidence type="ECO:0000256" key="5">
    <source>
        <dbReference type="ARBA" id="ARBA00022837"/>
    </source>
</evidence>
<dbReference type="PRINTS" id="PR00205">
    <property type="entry name" value="CADHERIN"/>
</dbReference>
<dbReference type="PANTHER" id="PTHR24025:SF23">
    <property type="entry name" value="NEURAL-CADHERIN"/>
    <property type="match status" value="1"/>
</dbReference>
<evidence type="ECO:0000313" key="11">
    <source>
        <dbReference type="Proteomes" id="UP000261680"/>
    </source>
</evidence>
<protein>
    <submittedName>
        <fullName evidence="12">Cadherin-23-like isoform X1</fullName>
    </submittedName>
</protein>
<dbReference type="FunFam" id="2.60.40.60:FF:000173">
    <property type="entry name" value="Cadherin 23"/>
    <property type="match status" value="1"/>
</dbReference>
<dbReference type="Proteomes" id="UP000261680">
    <property type="component" value="Unplaced"/>
</dbReference>
<accession>A0A8M1FCT2</accession>
<dbReference type="InterPro" id="IPR015919">
    <property type="entry name" value="Cadherin-like_sf"/>
</dbReference>
<dbReference type="PANTHER" id="PTHR24025">
    <property type="entry name" value="DESMOGLEIN FAMILY MEMBER"/>
    <property type="match status" value="1"/>
</dbReference>
<dbReference type="FunFam" id="2.60.40.60:FF:000060">
    <property type="entry name" value="Putative cadherin-23"/>
    <property type="match status" value="1"/>
</dbReference>
<dbReference type="GO" id="GO:0005509">
    <property type="term" value="F:calcium ion binding"/>
    <property type="evidence" value="ECO:0007669"/>
    <property type="project" value="UniProtKB-UniRule"/>
</dbReference>
<dbReference type="GO" id="GO:0005911">
    <property type="term" value="C:cell-cell junction"/>
    <property type="evidence" value="ECO:0007669"/>
    <property type="project" value="TreeGrafter"/>
</dbReference>
<comment type="subcellular location">
    <subcellularLocation>
        <location evidence="1">Membrane</location>
    </subcellularLocation>
</comment>
<evidence type="ECO:0000256" key="6">
    <source>
        <dbReference type="ARBA" id="ARBA00022889"/>
    </source>
</evidence>
<keyword evidence="7" id="KW-1133">Transmembrane helix</keyword>
<evidence type="ECO:0000256" key="7">
    <source>
        <dbReference type="ARBA" id="ARBA00022989"/>
    </source>
</evidence>
<dbReference type="InterPro" id="IPR020894">
    <property type="entry name" value="Cadherin_CS"/>
</dbReference>
<feature type="domain" description="Cadherin" evidence="10">
    <location>
        <begin position="389"/>
        <end position="496"/>
    </location>
</feature>
<dbReference type="PROSITE" id="PS50268">
    <property type="entry name" value="CADHERIN_2"/>
    <property type="match status" value="5"/>
</dbReference>
<feature type="domain" description="Cadherin" evidence="10">
    <location>
        <begin position="179"/>
        <end position="282"/>
    </location>
</feature>
<keyword evidence="11" id="KW-1185">Reference proteome</keyword>
<feature type="domain" description="Cadherin" evidence="10">
    <location>
        <begin position="498"/>
        <end position="584"/>
    </location>
</feature>
<evidence type="ECO:0000256" key="4">
    <source>
        <dbReference type="ARBA" id="ARBA00022737"/>
    </source>
</evidence>
<evidence type="ECO:0000256" key="8">
    <source>
        <dbReference type="ARBA" id="ARBA00023136"/>
    </source>
</evidence>
<keyword evidence="4" id="KW-0677">Repeat</keyword>
<dbReference type="AlphaFoldDB" id="A0A8M1FCT2"/>
<dbReference type="FunFam" id="2.60.40.60:FF:000142">
    <property type="entry name" value="Cadherin 23"/>
    <property type="match status" value="1"/>
</dbReference>
<sequence length="593" mass="64783">MPSSTCSPILPRTLAEDQGAEMAGPLPSTGVLVGDETDRRVLLSQTPSFCGKPWVVPGGLGVVWRQERGFTHGLLSLWGGMLGVTACLVLPQLKATDADEGEFGRVWYRILHGNHGNNFRIHVSNGLLMRGPRPLDRERNSSHVLTVEAYNHDLGPMRSSVRVIVYVEDVNDEAPVFTQQQYSRLGLRETAGVGTSVIVVRATDRDTGDGGLVNYRILSGAEGKFEIDESTGLIITVDYLDYETKTSYLMNVSAIDQAPPFNQGFCSVYVTLLNELDEAVQFSNTSYEAAILENLALGTEIMRVQAYSIDNLNQITYRFDAYTSTQAKALFKIDSVTGVITVKGLVDREKGDFYTLTVVADDGGPKVDSTVKVYITVLDENDNSPQFDFTSDSAVSVPEDCPVGQQVATVKARDPDVGSNGQVVFSLASGNIARAFDIVTTNDSVGEVFVARPLDREELDHYILKVVASDRGSPPRKKDHILQVTVLDVNDNPPVIESPFGYNVSVNENVGGGTAVVQVRATDRDVGINSVLSYYITEGNEDMTFRMDRISGEIATRPAPPDRERQGFYHLVVTVEDEGTPTLSLEPRKAPSR</sequence>
<dbReference type="KEGG" id="umr:121101223"/>
<dbReference type="PROSITE" id="PS00232">
    <property type="entry name" value="CADHERIN_1"/>
    <property type="match status" value="2"/>
</dbReference>
<dbReference type="Gene3D" id="2.60.40.60">
    <property type="entry name" value="Cadherins"/>
    <property type="match status" value="5"/>
</dbReference>
<dbReference type="InterPro" id="IPR050971">
    <property type="entry name" value="Cadherin-domain_protein"/>
</dbReference>
<keyword evidence="2" id="KW-0812">Transmembrane</keyword>
<reference evidence="12" key="1">
    <citation type="submission" date="2025-08" db="UniProtKB">
        <authorList>
            <consortium name="RefSeq"/>
        </authorList>
    </citation>
    <scope>IDENTIFICATION</scope>
    <source>
        <tissue evidence="12">Whole blood</tissue>
    </source>
</reference>
<evidence type="ECO:0000313" key="12">
    <source>
        <dbReference type="RefSeq" id="XP_040480045.1"/>
    </source>
</evidence>
<evidence type="ECO:0000256" key="2">
    <source>
        <dbReference type="ARBA" id="ARBA00022692"/>
    </source>
</evidence>
<keyword evidence="5 9" id="KW-0106">Calcium</keyword>
<dbReference type="GO" id="GO:0005886">
    <property type="term" value="C:plasma membrane"/>
    <property type="evidence" value="ECO:0007669"/>
    <property type="project" value="InterPro"/>
</dbReference>
<dbReference type="InterPro" id="IPR002126">
    <property type="entry name" value="Cadherin-like_dom"/>
</dbReference>
<evidence type="ECO:0000256" key="1">
    <source>
        <dbReference type="ARBA" id="ARBA00004370"/>
    </source>
</evidence>
<dbReference type="SUPFAM" id="SSF49313">
    <property type="entry name" value="Cadherin-like"/>
    <property type="match status" value="5"/>
</dbReference>
<keyword evidence="3" id="KW-0732">Signal</keyword>
<dbReference type="CDD" id="cd11304">
    <property type="entry name" value="Cadherin_repeat"/>
    <property type="match status" value="5"/>
</dbReference>
<proteinExistence type="predicted"/>
<organism evidence="11 12">
    <name type="scientific">Ursus maritimus</name>
    <name type="common">Polar bear</name>
    <name type="synonym">Thalarctos maritimus</name>
    <dbReference type="NCBI Taxonomy" id="29073"/>
    <lineage>
        <taxon>Eukaryota</taxon>
        <taxon>Metazoa</taxon>
        <taxon>Chordata</taxon>
        <taxon>Craniata</taxon>
        <taxon>Vertebrata</taxon>
        <taxon>Euteleostomi</taxon>
        <taxon>Mammalia</taxon>
        <taxon>Eutheria</taxon>
        <taxon>Laurasiatheria</taxon>
        <taxon>Carnivora</taxon>
        <taxon>Caniformia</taxon>
        <taxon>Ursidae</taxon>
        <taxon>Ursus</taxon>
    </lineage>
</organism>
<dbReference type="OrthoDB" id="9990384at2759"/>
<feature type="domain" description="Cadherin" evidence="10">
    <location>
        <begin position="283"/>
        <end position="387"/>
    </location>
</feature>
<name>A0A8M1FCT2_URSMA</name>
<dbReference type="Pfam" id="PF00028">
    <property type="entry name" value="Cadherin"/>
    <property type="match status" value="5"/>
</dbReference>
<evidence type="ECO:0000259" key="10">
    <source>
        <dbReference type="PROSITE" id="PS50268"/>
    </source>
</evidence>
<evidence type="ECO:0000256" key="9">
    <source>
        <dbReference type="PROSITE-ProRule" id="PRU00043"/>
    </source>
</evidence>
<dbReference type="GeneID" id="121101223"/>
<dbReference type="GO" id="GO:0007156">
    <property type="term" value="P:homophilic cell adhesion via plasma membrane adhesion molecules"/>
    <property type="evidence" value="ECO:0007669"/>
    <property type="project" value="InterPro"/>
</dbReference>
<dbReference type="SMART" id="SM00112">
    <property type="entry name" value="CA"/>
    <property type="match status" value="5"/>
</dbReference>
<keyword evidence="6" id="KW-0130">Cell adhesion</keyword>
<dbReference type="RefSeq" id="XP_040480045.1">
    <property type="nucleotide sequence ID" value="XM_040624111.1"/>
</dbReference>
<evidence type="ECO:0000256" key="3">
    <source>
        <dbReference type="ARBA" id="ARBA00022729"/>
    </source>
</evidence>
<feature type="domain" description="Cadherin" evidence="10">
    <location>
        <begin position="89"/>
        <end position="177"/>
    </location>
</feature>
<keyword evidence="8" id="KW-0472">Membrane</keyword>
<dbReference type="FunFam" id="2.60.40.60:FF:000104">
    <property type="entry name" value="cadherin-23 isoform X1"/>
    <property type="match status" value="1"/>
</dbReference>